<keyword evidence="3" id="KW-1185">Reference proteome</keyword>
<dbReference type="InterPro" id="IPR036047">
    <property type="entry name" value="F-box-like_dom_sf"/>
</dbReference>
<evidence type="ECO:0000313" key="2">
    <source>
        <dbReference type="EMBL" id="KAJ7626699.1"/>
    </source>
</evidence>
<dbReference type="SUPFAM" id="SSF81383">
    <property type="entry name" value="F-box domain"/>
    <property type="match status" value="1"/>
</dbReference>
<evidence type="ECO:0000256" key="1">
    <source>
        <dbReference type="SAM" id="MobiDB-lite"/>
    </source>
</evidence>
<dbReference type="AlphaFoldDB" id="A0AAD7BNX2"/>
<dbReference type="Proteomes" id="UP001221757">
    <property type="component" value="Unassembled WGS sequence"/>
</dbReference>
<dbReference type="EMBL" id="JARKIE010000579">
    <property type="protein sequence ID" value="KAJ7626699.1"/>
    <property type="molecule type" value="Genomic_DNA"/>
</dbReference>
<sequence length="572" mass="62892">MSMLALCLRAPCLEFTVVHTARYRVPAALFRFPPELPPRGAQNESLYGADHLPRVRRRGHQRKNRPAPDPARLEALKTAPIKCLGGPRRRPVHAAAQDDMSAWIFSTHAPDTIRPAFSGNSDETCNLPELKCCVLHFNYDVLLHIFAYLNVVSVLRAARASCACNRLAQSKHVWLAIVSDLGCRHLLDPPLRDTLLRFSTPQLVDEVKRAVFRPRTWAADSSSPPTVRRQIHVSTSGPGSPPPSEPTLLSGDKHLLIKRGTGCEIWDIAEGRRIWARDGILCSEVVAQPVHGGAELLIVLCTGHSQILTFNPRAPDLQTPRPGFSPRLEDQRGKANAANPTPSDFGDCYKGVLLVTWREPKFVLLHCAVRLVHNKILCGYLLTLTRACARPDVVLYLSGSFDPHWQPLASPALARAAHAPLRVEPIILQQVEYPVLPGLRTSLMSVHDCPLQRGSYVMSTHTASISQLLADSEESRRPAVHRYRLTLPTSSAPLTWAWISCAGTINCGLPFSASSRQPGPRRVCRPTTGERSVHGTWTVPLLEGNPGGACLSPETGALTVCSARGADVYYYE</sequence>
<reference evidence="2" key="1">
    <citation type="submission" date="2023-03" db="EMBL/GenBank/DDBJ databases">
        <title>Massive genome expansion in bonnet fungi (Mycena s.s.) driven by repeated elements and novel gene families across ecological guilds.</title>
        <authorList>
            <consortium name="Lawrence Berkeley National Laboratory"/>
            <person name="Harder C.B."/>
            <person name="Miyauchi S."/>
            <person name="Viragh M."/>
            <person name="Kuo A."/>
            <person name="Thoen E."/>
            <person name="Andreopoulos B."/>
            <person name="Lu D."/>
            <person name="Skrede I."/>
            <person name="Drula E."/>
            <person name="Henrissat B."/>
            <person name="Morin E."/>
            <person name="Kohler A."/>
            <person name="Barry K."/>
            <person name="LaButti K."/>
            <person name="Morin E."/>
            <person name="Salamov A."/>
            <person name="Lipzen A."/>
            <person name="Mereny Z."/>
            <person name="Hegedus B."/>
            <person name="Baldrian P."/>
            <person name="Stursova M."/>
            <person name="Weitz H."/>
            <person name="Taylor A."/>
            <person name="Grigoriev I.V."/>
            <person name="Nagy L.G."/>
            <person name="Martin F."/>
            <person name="Kauserud H."/>
        </authorList>
    </citation>
    <scope>NUCLEOTIDE SEQUENCE</scope>
    <source>
        <strain evidence="2">CBHHK067</strain>
    </source>
</reference>
<comment type="caution">
    <text evidence="2">The sequence shown here is derived from an EMBL/GenBank/DDBJ whole genome shotgun (WGS) entry which is preliminary data.</text>
</comment>
<organism evidence="2 3">
    <name type="scientific">Mycena rosella</name>
    <name type="common">Pink bonnet</name>
    <name type="synonym">Agaricus rosellus</name>
    <dbReference type="NCBI Taxonomy" id="1033263"/>
    <lineage>
        <taxon>Eukaryota</taxon>
        <taxon>Fungi</taxon>
        <taxon>Dikarya</taxon>
        <taxon>Basidiomycota</taxon>
        <taxon>Agaricomycotina</taxon>
        <taxon>Agaricomycetes</taxon>
        <taxon>Agaricomycetidae</taxon>
        <taxon>Agaricales</taxon>
        <taxon>Marasmiineae</taxon>
        <taxon>Mycenaceae</taxon>
        <taxon>Mycena</taxon>
    </lineage>
</organism>
<name>A0AAD7BNX2_MYCRO</name>
<proteinExistence type="predicted"/>
<evidence type="ECO:0008006" key="4">
    <source>
        <dbReference type="Google" id="ProtNLM"/>
    </source>
</evidence>
<feature type="region of interest" description="Disordered" evidence="1">
    <location>
        <begin position="317"/>
        <end position="339"/>
    </location>
</feature>
<feature type="region of interest" description="Disordered" evidence="1">
    <location>
        <begin position="218"/>
        <end position="248"/>
    </location>
</feature>
<dbReference type="Gene3D" id="1.20.1280.50">
    <property type="match status" value="1"/>
</dbReference>
<evidence type="ECO:0000313" key="3">
    <source>
        <dbReference type="Proteomes" id="UP001221757"/>
    </source>
</evidence>
<accession>A0AAD7BNX2</accession>
<protein>
    <recommendedName>
        <fullName evidence="4">F-box domain-containing protein</fullName>
    </recommendedName>
</protein>
<gene>
    <name evidence="2" type="ORF">B0H17DRAFT_1218589</name>
</gene>